<dbReference type="Proteomes" id="UP001201163">
    <property type="component" value="Unassembled WGS sequence"/>
</dbReference>
<comment type="caution">
    <text evidence="1">The sequence shown here is derived from an EMBL/GenBank/DDBJ whole genome shotgun (WGS) entry which is preliminary data.</text>
</comment>
<evidence type="ECO:0000313" key="2">
    <source>
        <dbReference type="Proteomes" id="UP001201163"/>
    </source>
</evidence>
<dbReference type="EMBL" id="JAKELL010000009">
    <property type="protein sequence ID" value="KAH8996353.1"/>
    <property type="molecule type" value="Genomic_DNA"/>
</dbReference>
<accession>A0AAD4LRE8</accession>
<proteinExistence type="predicted"/>
<name>A0AAD4LRE8_9AGAM</name>
<dbReference type="AlphaFoldDB" id="A0AAD4LRE8"/>
<keyword evidence="2" id="KW-1185">Reference proteome</keyword>
<gene>
    <name evidence="1" type="ORF">EDB92DRAFT_1597641</name>
</gene>
<protein>
    <submittedName>
        <fullName evidence="1">Uncharacterized protein</fullName>
    </submittedName>
</protein>
<reference evidence="1" key="1">
    <citation type="submission" date="2022-01" db="EMBL/GenBank/DDBJ databases">
        <title>Comparative genomics reveals a dynamic genome evolution in the ectomycorrhizal milk-cap (Lactarius) mushrooms.</title>
        <authorList>
            <consortium name="DOE Joint Genome Institute"/>
            <person name="Lebreton A."/>
            <person name="Tang N."/>
            <person name="Kuo A."/>
            <person name="LaButti K."/>
            <person name="Drula E."/>
            <person name="Barry K."/>
            <person name="Clum A."/>
            <person name="Lipzen A."/>
            <person name="Mousain D."/>
            <person name="Ng V."/>
            <person name="Wang R."/>
            <person name="Wang X."/>
            <person name="Dai Y."/>
            <person name="Henrissat B."/>
            <person name="Grigoriev I.V."/>
            <person name="Guerin-Laguette A."/>
            <person name="Yu F."/>
            <person name="Martin F.M."/>
        </authorList>
    </citation>
    <scope>NUCLEOTIDE SEQUENCE</scope>
    <source>
        <strain evidence="1">QP</strain>
    </source>
</reference>
<evidence type="ECO:0000313" key="1">
    <source>
        <dbReference type="EMBL" id="KAH8996353.1"/>
    </source>
</evidence>
<sequence length="161" mass="17549">MATDDQQDVHREGFPQPVGNVVVQGEMQYPRHIDAPNYNVIHYNPPPPPYPEVPYMHVHRDVGVAEAVPAQAHPFAPEVQENYNGLFGYGAQFPAADPPEAFPGVQPHPAPPADMPPANGLRNLASHYLNNPGTHVNMLRIGPGPGGRFEVLIALELADIF</sequence>
<organism evidence="1 2">
    <name type="scientific">Lactarius akahatsu</name>
    <dbReference type="NCBI Taxonomy" id="416441"/>
    <lineage>
        <taxon>Eukaryota</taxon>
        <taxon>Fungi</taxon>
        <taxon>Dikarya</taxon>
        <taxon>Basidiomycota</taxon>
        <taxon>Agaricomycotina</taxon>
        <taxon>Agaricomycetes</taxon>
        <taxon>Russulales</taxon>
        <taxon>Russulaceae</taxon>
        <taxon>Lactarius</taxon>
    </lineage>
</organism>